<dbReference type="EMBL" id="AUWU02000007">
    <property type="protein sequence ID" value="KAH0570502.1"/>
    <property type="molecule type" value="Genomic_DNA"/>
</dbReference>
<accession>V6LZS5</accession>
<reference evidence="2" key="2">
    <citation type="submission" date="2020-12" db="EMBL/GenBank/DDBJ databases">
        <title>New Spironucleus salmonicida genome in near-complete chromosomes.</title>
        <authorList>
            <person name="Xu F."/>
            <person name="Kurt Z."/>
            <person name="Jimenez-Gonzalez A."/>
            <person name="Astvaldsson A."/>
            <person name="Andersson J.O."/>
            <person name="Svard S.G."/>
        </authorList>
    </citation>
    <scope>NUCLEOTIDE SEQUENCE</scope>
    <source>
        <strain evidence="2">ATCC 50377</strain>
    </source>
</reference>
<sequence>MDEFIQEATNFYKLPNVIPNASITAAGYQMIKDYNKNGRIYNSKTDDFEMKAKEILNKFKAMPNYV</sequence>
<dbReference type="Proteomes" id="UP000018208">
    <property type="component" value="Unassembled WGS sequence"/>
</dbReference>
<proteinExistence type="predicted"/>
<evidence type="ECO:0000313" key="1">
    <source>
        <dbReference type="EMBL" id="EST49251.1"/>
    </source>
</evidence>
<dbReference type="VEuPathDB" id="GiardiaDB:SS50377_26782"/>
<evidence type="ECO:0000313" key="2">
    <source>
        <dbReference type="EMBL" id="KAH0570502.1"/>
    </source>
</evidence>
<gene>
    <name evidence="1" type="ORF">SS50377_10471</name>
    <name evidence="2" type="ORF">SS50377_26782</name>
</gene>
<evidence type="ECO:0000313" key="3">
    <source>
        <dbReference type="Proteomes" id="UP000018208"/>
    </source>
</evidence>
<organism evidence="1">
    <name type="scientific">Spironucleus salmonicida</name>
    <dbReference type="NCBI Taxonomy" id="348837"/>
    <lineage>
        <taxon>Eukaryota</taxon>
        <taxon>Metamonada</taxon>
        <taxon>Diplomonadida</taxon>
        <taxon>Hexamitidae</taxon>
        <taxon>Hexamitinae</taxon>
        <taxon>Spironucleus</taxon>
    </lineage>
</organism>
<reference evidence="1 2" key="1">
    <citation type="journal article" date="2014" name="PLoS Genet.">
        <title>The Genome of Spironucleus salmonicida Highlights a Fish Pathogen Adapted to Fluctuating Environments.</title>
        <authorList>
            <person name="Xu F."/>
            <person name="Jerlstrom-Hultqvist J."/>
            <person name="Einarsson E."/>
            <person name="Astvaldsson A."/>
            <person name="Svard S.G."/>
            <person name="Andersson J.O."/>
        </authorList>
    </citation>
    <scope>NUCLEOTIDE SEQUENCE</scope>
    <source>
        <strain evidence="2">ATCC 50377</strain>
    </source>
</reference>
<keyword evidence="3" id="KW-1185">Reference proteome</keyword>
<protein>
    <submittedName>
        <fullName evidence="1">Uncharacterized protein</fullName>
    </submittedName>
</protein>
<name>V6LZS5_9EUKA</name>
<dbReference type="EMBL" id="KI545953">
    <property type="protein sequence ID" value="EST49251.1"/>
    <property type="molecule type" value="Genomic_DNA"/>
</dbReference>
<dbReference type="AlphaFoldDB" id="V6LZS5"/>